<dbReference type="OrthoDB" id="6507086at2759"/>
<dbReference type="AlphaFoldDB" id="A0A9J6G112"/>
<feature type="region of interest" description="Disordered" evidence="8">
    <location>
        <begin position="1"/>
        <end position="20"/>
    </location>
</feature>
<dbReference type="Pfam" id="PF01431">
    <property type="entry name" value="Peptidase_M13"/>
    <property type="match status" value="1"/>
</dbReference>
<dbReference type="GO" id="GO:0005886">
    <property type="term" value="C:plasma membrane"/>
    <property type="evidence" value="ECO:0007669"/>
    <property type="project" value="TreeGrafter"/>
</dbReference>
<evidence type="ECO:0000313" key="12">
    <source>
        <dbReference type="EMBL" id="KAH9368949.1"/>
    </source>
</evidence>
<name>A0A9J6G112_HAELO</name>
<evidence type="ECO:0000256" key="4">
    <source>
        <dbReference type="ARBA" id="ARBA00022723"/>
    </source>
</evidence>
<feature type="compositionally biased region" description="Polar residues" evidence="8">
    <location>
        <begin position="1"/>
        <end position="13"/>
    </location>
</feature>
<evidence type="ECO:0000256" key="1">
    <source>
        <dbReference type="ARBA" id="ARBA00001947"/>
    </source>
</evidence>
<feature type="region of interest" description="Disordered" evidence="8">
    <location>
        <begin position="108"/>
        <end position="192"/>
    </location>
</feature>
<protein>
    <submittedName>
        <fullName evidence="12">Uncharacterized protein</fullName>
    </submittedName>
</protein>
<feature type="domain" description="Peptidase M13 C-terminal" evidence="10">
    <location>
        <begin position="816"/>
        <end position="946"/>
    </location>
</feature>
<reference evidence="12 13" key="1">
    <citation type="journal article" date="2020" name="Cell">
        <title>Large-Scale Comparative Analyses of Tick Genomes Elucidate Their Genetic Diversity and Vector Capacities.</title>
        <authorList>
            <consortium name="Tick Genome and Microbiome Consortium (TIGMIC)"/>
            <person name="Jia N."/>
            <person name="Wang J."/>
            <person name="Shi W."/>
            <person name="Du L."/>
            <person name="Sun Y."/>
            <person name="Zhan W."/>
            <person name="Jiang J.F."/>
            <person name="Wang Q."/>
            <person name="Zhang B."/>
            <person name="Ji P."/>
            <person name="Bell-Sakyi L."/>
            <person name="Cui X.M."/>
            <person name="Yuan T.T."/>
            <person name="Jiang B.G."/>
            <person name="Yang W.F."/>
            <person name="Lam T.T."/>
            <person name="Chang Q.C."/>
            <person name="Ding S.J."/>
            <person name="Wang X.J."/>
            <person name="Zhu J.G."/>
            <person name="Ruan X.D."/>
            <person name="Zhao L."/>
            <person name="Wei J.T."/>
            <person name="Ye R.Z."/>
            <person name="Que T.C."/>
            <person name="Du C.H."/>
            <person name="Zhou Y.H."/>
            <person name="Cheng J.X."/>
            <person name="Dai P.F."/>
            <person name="Guo W.B."/>
            <person name="Han X.H."/>
            <person name="Huang E.J."/>
            <person name="Li L.F."/>
            <person name="Wei W."/>
            <person name="Gao Y.C."/>
            <person name="Liu J.Z."/>
            <person name="Shao H.Z."/>
            <person name="Wang X."/>
            <person name="Wang C.C."/>
            <person name="Yang T.C."/>
            <person name="Huo Q.B."/>
            <person name="Li W."/>
            <person name="Chen H.Y."/>
            <person name="Chen S.E."/>
            <person name="Zhou L.G."/>
            <person name="Ni X.B."/>
            <person name="Tian J.H."/>
            <person name="Sheng Y."/>
            <person name="Liu T."/>
            <person name="Pan Y.S."/>
            <person name="Xia L.Y."/>
            <person name="Li J."/>
            <person name="Zhao F."/>
            <person name="Cao W.C."/>
        </authorList>
    </citation>
    <scope>NUCLEOTIDE SEQUENCE [LARGE SCALE GENOMIC DNA]</scope>
    <source>
        <strain evidence="12">HaeL-2018</strain>
    </source>
</reference>
<accession>A0A9J6G112</accession>
<keyword evidence="4" id="KW-0479">Metal-binding</keyword>
<dbReference type="InterPro" id="IPR008753">
    <property type="entry name" value="Peptidase_M13_N"/>
</dbReference>
<feature type="region of interest" description="Disordered" evidence="8">
    <location>
        <begin position="232"/>
        <end position="254"/>
    </location>
</feature>
<keyword evidence="9" id="KW-0812">Transmembrane</keyword>
<keyword evidence="6" id="KW-0862">Zinc</keyword>
<dbReference type="Pfam" id="PF05649">
    <property type="entry name" value="Peptidase_M13_N"/>
    <property type="match status" value="1"/>
</dbReference>
<comment type="cofactor">
    <cofactor evidence="1">
        <name>Zn(2+)</name>
        <dbReference type="ChEBI" id="CHEBI:29105"/>
    </cofactor>
</comment>
<dbReference type="GO" id="GO:0046872">
    <property type="term" value="F:metal ion binding"/>
    <property type="evidence" value="ECO:0007669"/>
    <property type="project" value="UniProtKB-KW"/>
</dbReference>
<evidence type="ECO:0000256" key="9">
    <source>
        <dbReference type="SAM" id="Phobius"/>
    </source>
</evidence>
<dbReference type="Proteomes" id="UP000821853">
    <property type="component" value="Chromosome 2"/>
</dbReference>
<sequence>MESSIDNRTSNRPFSYLRPTLRKPNPLLEHALFPNVRRFPELDRIQLPESEAHRHRGDVFGEQFAGSQAGADRIAEPAVKKYVYNLRPAKATAAESPIKTLDAIPAKAPPASKVPAAKKRVATSAPLKKTRFASGPMPMRSRLPVEEGDTSSPGAKKSIDADSPTAEDDDDDSNTERESDESQESASVNPKIPAASRVANPLSTQKAVVAMVSVLVACFLVVFISGLTDEMRGHSHDSGTAEGAGTAGRSGRDDVAGTLLVTPTSVARRTIQRRRPFTLGDYEETREPDKDAWPSSAVECDTEVCRWHRRLVNEKLNVTVDPCIDFYSYVCSSAWELDGDRPYRAAGRAFLVKEVTRYLREHVHSLPAAAKEGFSNNEHNFLDHSSLLLTGCLRNQASRTPTMGLEDWPYIVAPPSPPGQPFRLDAILKLVDRQLAIFPIVDVSLRKFAEGDSYVLHVDAPKNFLFVQYVVQKNDETLPYNEIVRRTLTLWKTLPRSDAMAQDVVHFEAELLKAASQPFKAVWKKKQNVVYNVKEFPWLSTFHMDEYLLHFRKDADEVVVLNPPYISNLSDILRKPHPRTILNFFGLLVVVQVAPLLPRKSAPRDLIRLGYPSFQHHLDARTQSCFHLVHRLFPHGFRWILRDILARTADLDRQWAVTTRNMVSSLAHTFREGTMWMQDEDVARAIRRLKSLQVEYLAGRESEEGVDRYYAPINATYRPNDLVGYYGRLLKASLQKYWESGVGGANYDARFTERSTNLDDAWTRSPESVFRLYLTSSSISAASLVTRANYPAALFPLMGADVTRALFLASLDEPKWSKWTQDRFHSLLACLLDRYKRSVRKYTGSATDVRAFLTDIFADNAVLKPLMQAFRRFSHGVLSVPGHRKTKMTAWRFFFVNYAAGFCVPGEEAAQSRDRMRYRLGFPPRVRVNLALLDLQEFRRAFKCRNHLGKSRCPIWGREEEDAGSDTDMEQ</sequence>
<keyword evidence="9" id="KW-0472">Membrane</keyword>
<evidence type="ECO:0000256" key="8">
    <source>
        <dbReference type="SAM" id="MobiDB-lite"/>
    </source>
</evidence>
<feature type="transmembrane region" description="Helical" evidence="9">
    <location>
        <begin position="207"/>
        <end position="227"/>
    </location>
</feature>
<dbReference type="InterPro" id="IPR000718">
    <property type="entry name" value="Peptidase_M13"/>
</dbReference>
<evidence type="ECO:0000256" key="2">
    <source>
        <dbReference type="ARBA" id="ARBA00007357"/>
    </source>
</evidence>
<evidence type="ECO:0000256" key="6">
    <source>
        <dbReference type="ARBA" id="ARBA00022833"/>
    </source>
</evidence>
<dbReference type="PROSITE" id="PS51885">
    <property type="entry name" value="NEPRILYSIN"/>
    <property type="match status" value="1"/>
</dbReference>
<dbReference type="PANTHER" id="PTHR11733">
    <property type="entry name" value="ZINC METALLOPROTEASE FAMILY M13 NEPRILYSIN-RELATED"/>
    <property type="match status" value="1"/>
</dbReference>
<evidence type="ECO:0000313" key="13">
    <source>
        <dbReference type="Proteomes" id="UP000821853"/>
    </source>
</evidence>
<feature type="domain" description="Peptidase M13 N-terminal" evidence="11">
    <location>
        <begin position="322"/>
        <end position="694"/>
    </location>
</feature>
<dbReference type="GO" id="GO:0004222">
    <property type="term" value="F:metalloendopeptidase activity"/>
    <property type="evidence" value="ECO:0007669"/>
    <property type="project" value="InterPro"/>
</dbReference>
<dbReference type="VEuPathDB" id="VectorBase:HLOH_054401"/>
<organism evidence="12 13">
    <name type="scientific">Haemaphysalis longicornis</name>
    <name type="common">Bush tick</name>
    <dbReference type="NCBI Taxonomy" id="44386"/>
    <lineage>
        <taxon>Eukaryota</taxon>
        <taxon>Metazoa</taxon>
        <taxon>Ecdysozoa</taxon>
        <taxon>Arthropoda</taxon>
        <taxon>Chelicerata</taxon>
        <taxon>Arachnida</taxon>
        <taxon>Acari</taxon>
        <taxon>Parasitiformes</taxon>
        <taxon>Ixodida</taxon>
        <taxon>Ixodoidea</taxon>
        <taxon>Ixodidae</taxon>
        <taxon>Haemaphysalinae</taxon>
        <taxon>Haemaphysalis</taxon>
    </lineage>
</organism>
<feature type="compositionally biased region" description="Acidic residues" evidence="8">
    <location>
        <begin position="165"/>
        <end position="183"/>
    </location>
</feature>
<evidence type="ECO:0000256" key="3">
    <source>
        <dbReference type="ARBA" id="ARBA00022670"/>
    </source>
</evidence>
<dbReference type="InterPro" id="IPR018497">
    <property type="entry name" value="Peptidase_M13_C"/>
</dbReference>
<dbReference type="InterPro" id="IPR042089">
    <property type="entry name" value="Peptidase_M13_dom_2"/>
</dbReference>
<keyword evidence="5" id="KW-0378">Hydrolase</keyword>
<dbReference type="Gene3D" id="1.10.1380.10">
    <property type="entry name" value="Neutral endopeptidase , domain2"/>
    <property type="match status" value="1"/>
</dbReference>
<proteinExistence type="inferred from homology"/>
<keyword evidence="7" id="KW-0482">Metalloprotease</keyword>
<dbReference type="Gene3D" id="3.40.390.10">
    <property type="entry name" value="Collagenase (Catalytic Domain)"/>
    <property type="match status" value="2"/>
</dbReference>
<comment type="similarity">
    <text evidence="2">Belongs to the peptidase M13 family.</text>
</comment>
<keyword evidence="9" id="KW-1133">Transmembrane helix</keyword>
<dbReference type="EMBL" id="JABSTR010000004">
    <property type="protein sequence ID" value="KAH9368949.1"/>
    <property type="molecule type" value="Genomic_DNA"/>
</dbReference>
<gene>
    <name evidence="12" type="ORF">HPB48_001017</name>
</gene>
<dbReference type="GO" id="GO:0016485">
    <property type="term" value="P:protein processing"/>
    <property type="evidence" value="ECO:0007669"/>
    <property type="project" value="TreeGrafter"/>
</dbReference>
<keyword evidence="13" id="KW-1185">Reference proteome</keyword>
<dbReference type="SUPFAM" id="SSF55486">
    <property type="entry name" value="Metalloproteases ('zincins'), catalytic domain"/>
    <property type="match status" value="1"/>
</dbReference>
<evidence type="ECO:0000256" key="7">
    <source>
        <dbReference type="ARBA" id="ARBA00023049"/>
    </source>
</evidence>
<comment type="caution">
    <text evidence="12">The sequence shown here is derived from an EMBL/GenBank/DDBJ whole genome shotgun (WGS) entry which is preliminary data.</text>
</comment>
<evidence type="ECO:0000259" key="10">
    <source>
        <dbReference type="Pfam" id="PF01431"/>
    </source>
</evidence>
<evidence type="ECO:0000256" key="5">
    <source>
        <dbReference type="ARBA" id="ARBA00022801"/>
    </source>
</evidence>
<dbReference type="InterPro" id="IPR024079">
    <property type="entry name" value="MetalloPept_cat_dom_sf"/>
</dbReference>
<keyword evidence="3" id="KW-0645">Protease</keyword>
<dbReference type="PANTHER" id="PTHR11733:SF241">
    <property type="entry name" value="GH26575P-RELATED"/>
    <property type="match status" value="1"/>
</dbReference>
<evidence type="ECO:0000259" key="11">
    <source>
        <dbReference type="Pfam" id="PF05649"/>
    </source>
</evidence>